<reference evidence="2 3" key="1">
    <citation type="submission" date="2024-01" db="EMBL/GenBank/DDBJ databases">
        <title>A draft genome for the cacao thread blight pathogen Marasmiellus scandens.</title>
        <authorList>
            <person name="Baruah I.K."/>
            <person name="Leung J."/>
            <person name="Bukari Y."/>
            <person name="Amoako-Attah I."/>
            <person name="Meinhardt L.W."/>
            <person name="Bailey B.A."/>
            <person name="Cohen S.P."/>
        </authorList>
    </citation>
    <scope>NUCLEOTIDE SEQUENCE [LARGE SCALE GENOMIC DNA]</scope>
    <source>
        <strain evidence="2 3">GH-19</strain>
    </source>
</reference>
<organism evidence="2 3">
    <name type="scientific">Marasmiellus scandens</name>
    <dbReference type="NCBI Taxonomy" id="2682957"/>
    <lineage>
        <taxon>Eukaryota</taxon>
        <taxon>Fungi</taxon>
        <taxon>Dikarya</taxon>
        <taxon>Basidiomycota</taxon>
        <taxon>Agaricomycotina</taxon>
        <taxon>Agaricomycetes</taxon>
        <taxon>Agaricomycetidae</taxon>
        <taxon>Agaricales</taxon>
        <taxon>Marasmiineae</taxon>
        <taxon>Omphalotaceae</taxon>
        <taxon>Marasmiellus</taxon>
    </lineage>
</organism>
<feature type="compositionally biased region" description="Polar residues" evidence="1">
    <location>
        <begin position="134"/>
        <end position="146"/>
    </location>
</feature>
<keyword evidence="3" id="KW-1185">Reference proteome</keyword>
<gene>
    <name evidence="2" type="ORF">VKT23_014762</name>
</gene>
<feature type="compositionally biased region" description="Acidic residues" evidence="1">
    <location>
        <begin position="27"/>
        <end position="43"/>
    </location>
</feature>
<evidence type="ECO:0000313" key="3">
    <source>
        <dbReference type="Proteomes" id="UP001498398"/>
    </source>
</evidence>
<dbReference type="EMBL" id="JBANRG010000046">
    <property type="protein sequence ID" value="KAK7445766.1"/>
    <property type="molecule type" value="Genomic_DNA"/>
</dbReference>
<comment type="caution">
    <text evidence="2">The sequence shown here is derived from an EMBL/GenBank/DDBJ whole genome shotgun (WGS) entry which is preliminary data.</text>
</comment>
<name>A0ABR1J030_9AGAR</name>
<evidence type="ECO:0000313" key="2">
    <source>
        <dbReference type="EMBL" id="KAK7445766.1"/>
    </source>
</evidence>
<sequence>MPPRTPLPQFLDSLYEDEERMYAGDNDLYEQEDMYADDNDDYKEQEQAGVDQRAGSELAGASTDQVHGRGSQTGSWSGEHDIEEERDEEEERRPCKRHTLESQSSTALSDDEEMLDPGTQDDQMDIYDSDLSECRNSYNTDSSSPGDDSEKESTAGSEDEDKDEYESDGDDDFDPGSIAALQIQDRLEQEDEIPLEPAVDPAVVDALDQPLSIEELENSRKLIAEIQAATLEGGKLKEDMLYQL</sequence>
<accession>A0ABR1J030</accession>
<protein>
    <submittedName>
        <fullName evidence="2">Uncharacterized protein</fullName>
    </submittedName>
</protein>
<feature type="compositionally biased region" description="Acidic residues" evidence="1">
    <location>
        <begin position="81"/>
        <end position="90"/>
    </location>
</feature>
<dbReference type="Proteomes" id="UP001498398">
    <property type="component" value="Unassembled WGS sequence"/>
</dbReference>
<feature type="region of interest" description="Disordered" evidence="1">
    <location>
        <begin position="21"/>
        <end position="176"/>
    </location>
</feature>
<feature type="compositionally biased region" description="Acidic residues" evidence="1">
    <location>
        <begin position="157"/>
        <end position="174"/>
    </location>
</feature>
<feature type="compositionally biased region" description="Polar residues" evidence="1">
    <location>
        <begin position="62"/>
        <end position="76"/>
    </location>
</feature>
<proteinExistence type="predicted"/>
<evidence type="ECO:0000256" key="1">
    <source>
        <dbReference type="SAM" id="MobiDB-lite"/>
    </source>
</evidence>
<feature type="compositionally biased region" description="Acidic residues" evidence="1">
    <location>
        <begin position="122"/>
        <end position="131"/>
    </location>
</feature>